<evidence type="ECO:0000259" key="1">
    <source>
        <dbReference type="Pfam" id="PF14243"/>
    </source>
</evidence>
<dbReference type="AlphaFoldDB" id="A0A2P5GRQ6"/>
<gene>
    <name evidence="3" type="ORF">CHU32_08885</name>
    <name evidence="2" type="ORF">CHU33_07340</name>
</gene>
<accession>A0A2P5GRQ6</accession>
<dbReference type="Pfam" id="PF14243">
    <property type="entry name" value="R2K_3"/>
    <property type="match status" value="1"/>
</dbReference>
<proteinExistence type="predicted"/>
<dbReference type="EMBL" id="PQGD01000006">
    <property type="protein sequence ID" value="POP49214.1"/>
    <property type="molecule type" value="Genomic_DNA"/>
</dbReference>
<name>A0A2P5GRQ6_9ENTR</name>
<dbReference type="RefSeq" id="WP_103675431.1">
    <property type="nucleotide sequence ID" value="NZ_PQGD01000006.1"/>
</dbReference>
<feature type="domain" description="ATP-grasp" evidence="1">
    <location>
        <begin position="135"/>
        <end position="259"/>
    </location>
</feature>
<dbReference type="EMBL" id="PQGE01000005">
    <property type="protein sequence ID" value="POP45907.1"/>
    <property type="molecule type" value="Genomic_DNA"/>
</dbReference>
<dbReference type="Proteomes" id="UP000237073">
    <property type="component" value="Unassembled WGS sequence"/>
</dbReference>
<evidence type="ECO:0000313" key="4">
    <source>
        <dbReference type="Proteomes" id="UP000237073"/>
    </source>
</evidence>
<comment type="caution">
    <text evidence="3">The sequence shown here is derived from an EMBL/GenBank/DDBJ whole genome shotgun (WGS) entry which is preliminary data.</text>
</comment>
<evidence type="ECO:0000313" key="2">
    <source>
        <dbReference type="EMBL" id="POP45907.1"/>
    </source>
</evidence>
<evidence type="ECO:0000313" key="5">
    <source>
        <dbReference type="Proteomes" id="UP000247005"/>
    </source>
</evidence>
<dbReference type="OrthoDB" id="5355744at2"/>
<dbReference type="Proteomes" id="UP000247005">
    <property type="component" value="Unassembled WGS sequence"/>
</dbReference>
<protein>
    <recommendedName>
        <fullName evidence="1">ATP-grasp domain-containing protein</fullName>
    </recommendedName>
</protein>
<organism evidence="3 5">
    <name type="scientific">Superficieibacter electus</name>
    <dbReference type="NCBI Taxonomy" id="2022662"/>
    <lineage>
        <taxon>Bacteria</taxon>
        <taxon>Pseudomonadati</taxon>
        <taxon>Pseudomonadota</taxon>
        <taxon>Gammaproteobacteria</taxon>
        <taxon>Enterobacterales</taxon>
        <taxon>Enterobacteriaceae</taxon>
        <taxon>Superficieibacter</taxon>
    </lineage>
</organism>
<reference evidence="4 5" key="1">
    <citation type="submission" date="2018-01" db="EMBL/GenBank/DDBJ databases">
        <title>Superficieibacter electus gen. nov., sp. nov., an extended-spectrum beta-lactamase possessing member of the Enterobacteriaceae family, isolated from intensive care unit surfaces.</title>
        <authorList>
            <person name="Potter R.F."/>
            <person name="D'Souza A.W."/>
        </authorList>
    </citation>
    <scope>NUCLEOTIDE SEQUENCE [LARGE SCALE GENOMIC DNA]</scope>
    <source>
        <strain evidence="3 5">BP-1</strain>
        <strain evidence="2 4">BP-2</strain>
    </source>
</reference>
<dbReference type="InterPro" id="IPR025643">
    <property type="entry name" value="R2K_3"/>
</dbReference>
<keyword evidence="4" id="KW-1185">Reference proteome</keyword>
<sequence length="265" mass="30165">MNTLQIIYPDDMLHLSQPDETFSAEYALACQHNIHCVLLSSEAAAYGEYHFSSPLIENIPVLWRGWMLRQDEYEGLSRAVIKKGTQMVTSTDSYLRCHHLPGWYPQCQDLTPDTIITHADADFDALTTASQWPAWFVKDYVKSLTTSRGSIAHNAQEIREIIGLLKQYRGEIEGGICLRRVESFDSASEQRFFVLDGHVYGPQDTIPEKIIEIAARISSPFFSIDVIYNDNGELRLVEIGDGQVSDIKEWSPARFIRMLSAFRRA</sequence>
<evidence type="ECO:0000313" key="3">
    <source>
        <dbReference type="EMBL" id="POP49214.1"/>
    </source>
</evidence>